<feature type="region of interest" description="Disordered" evidence="1">
    <location>
        <begin position="374"/>
        <end position="524"/>
    </location>
</feature>
<gene>
    <name evidence="2" type="ORF">HJG60_002656</name>
</gene>
<feature type="compositionally biased region" description="Basic and acidic residues" evidence="1">
    <location>
        <begin position="410"/>
        <end position="427"/>
    </location>
</feature>
<reference evidence="2 3" key="1">
    <citation type="journal article" date="2020" name="Nature">
        <title>Six reference-quality genomes reveal evolution of bat adaptations.</title>
        <authorList>
            <person name="Jebb D."/>
            <person name="Huang Z."/>
            <person name="Pippel M."/>
            <person name="Hughes G.M."/>
            <person name="Lavrichenko K."/>
            <person name="Devanna P."/>
            <person name="Winkler S."/>
            <person name="Jermiin L.S."/>
            <person name="Skirmuntt E.C."/>
            <person name="Katzourakis A."/>
            <person name="Burkitt-Gray L."/>
            <person name="Ray D.A."/>
            <person name="Sullivan K.A.M."/>
            <person name="Roscito J.G."/>
            <person name="Kirilenko B.M."/>
            <person name="Davalos L.M."/>
            <person name="Corthals A.P."/>
            <person name="Power M.L."/>
            <person name="Jones G."/>
            <person name="Ransome R.D."/>
            <person name="Dechmann D.K.N."/>
            <person name="Locatelli A.G."/>
            <person name="Puechmaille S.J."/>
            <person name="Fedrigo O."/>
            <person name="Jarvis E.D."/>
            <person name="Hiller M."/>
            <person name="Vernes S.C."/>
            <person name="Myers E.W."/>
            <person name="Teeling E.C."/>
        </authorList>
    </citation>
    <scope>NUCLEOTIDE SEQUENCE [LARGE SCALE GENOMIC DNA]</scope>
    <source>
        <strain evidence="2">Bat1K_MPI-CBG_1</strain>
    </source>
</reference>
<feature type="region of interest" description="Disordered" evidence="1">
    <location>
        <begin position="309"/>
        <end position="332"/>
    </location>
</feature>
<dbReference type="AlphaFoldDB" id="A0A833ZAJ6"/>
<evidence type="ECO:0000313" key="2">
    <source>
        <dbReference type="EMBL" id="KAF6092913.1"/>
    </source>
</evidence>
<feature type="compositionally biased region" description="Basic and acidic residues" evidence="1">
    <location>
        <begin position="509"/>
        <end position="522"/>
    </location>
</feature>
<dbReference type="Proteomes" id="UP000664940">
    <property type="component" value="Unassembled WGS sequence"/>
</dbReference>
<proteinExistence type="predicted"/>
<feature type="compositionally biased region" description="Low complexity" evidence="1">
    <location>
        <begin position="444"/>
        <end position="457"/>
    </location>
</feature>
<accession>A0A833ZAJ6</accession>
<sequence>MKRRAERAARPAPDPEDEAWLCRQRQRLLRVGEDGGLALRGRPDLRPCRGQRAPRLSEALWAEGWGAPGQRAPGLVRLHLAHLLGMGGGWAEGRKPNVEGLAHRGAAWERQRAAGRGEQCRREDPVRLKPCPSKFRRTPVGVERKGAGKVTGWPHPPPGHPEKHKGTGGSSRKTHGGCCPAGPRVSRGLAAGKLWTAAAGGTTLLGEREEDPPQPWRRQLGRTACLAPSLKSNSLGQCPQAQVDSVAPVWPVSHTHGGRASPLASLGQHSGKSRWQRELESAFQELFDMNRKLKRHLSLHLASGLGLEASPCEEQGSSEGHRRPGGTWREKPVADGELETGLAEAGASQASLRTSLQKALSRLEGHAWWRTVRPAVEGSKPPSSPGAGTPVGEGSLPWGHTVSRLGLPRLDTHPLQRDPRGQADRDGPVASRQKQKTEQRRPAWLELLEPLEACLEARGQTEGGDQSRAERRPRPAPSQAASSPDQEKEGFPERGPASPPATSSTNDDDSGHSQMIRDREQQILEQNKLHKQFLEEARKRLREFQSEC</sequence>
<evidence type="ECO:0000313" key="3">
    <source>
        <dbReference type="Proteomes" id="UP000664940"/>
    </source>
</evidence>
<protein>
    <submittedName>
        <fullName evidence="2">CEP295 N-terminal like</fullName>
    </submittedName>
</protein>
<organism evidence="2 3">
    <name type="scientific">Phyllostomus discolor</name>
    <name type="common">pale spear-nosed bat</name>
    <dbReference type="NCBI Taxonomy" id="89673"/>
    <lineage>
        <taxon>Eukaryota</taxon>
        <taxon>Metazoa</taxon>
        <taxon>Chordata</taxon>
        <taxon>Craniata</taxon>
        <taxon>Vertebrata</taxon>
        <taxon>Euteleostomi</taxon>
        <taxon>Mammalia</taxon>
        <taxon>Eutheria</taxon>
        <taxon>Laurasiatheria</taxon>
        <taxon>Chiroptera</taxon>
        <taxon>Yangochiroptera</taxon>
        <taxon>Phyllostomidae</taxon>
        <taxon>Phyllostominae</taxon>
        <taxon>Phyllostomus</taxon>
    </lineage>
</organism>
<name>A0A833ZAJ6_9CHIR</name>
<feature type="compositionally biased region" description="Basic and acidic residues" evidence="1">
    <location>
        <begin position="118"/>
        <end position="127"/>
    </location>
</feature>
<comment type="caution">
    <text evidence="2">The sequence shown here is derived from an EMBL/GenBank/DDBJ whole genome shotgun (WGS) entry which is preliminary data.</text>
</comment>
<feature type="region of interest" description="Disordered" evidence="1">
    <location>
        <begin position="113"/>
        <end position="177"/>
    </location>
</feature>
<dbReference type="EMBL" id="JABVXQ010000008">
    <property type="protein sequence ID" value="KAF6092913.1"/>
    <property type="molecule type" value="Genomic_DNA"/>
</dbReference>
<evidence type="ECO:0000256" key="1">
    <source>
        <dbReference type="SAM" id="MobiDB-lite"/>
    </source>
</evidence>